<evidence type="ECO:0000313" key="3">
    <source>
        <dbReference type="Proteomes" id="UP000193391"/>
    </source>
</evidence>
<keyword evidence="1" id="KW-0812">Transmembrane</keyword>
<dbReference type="AlphaFoldDB" id="A0A1Y2L3U9"/>
<evidence type="ECO:0000256" key="1">
    <source>
        <dbReference type="SAM" id="Phobius"/>
    </source>
</evidence>
<dbReference type="EMBL" id="JFKA01000001">
    <property type="protein sequence ID" value="OSQ40495.1"/>
    <property type="molecule type" value="Genomic_DNA"/>
</dbReference>
<sequence>MRKLFLFCTLFFMNIQSFVLSTEIKGLLIPNITTLLTFIALAISAPKRFSSITVKLVLTFFLFFIWQSIAVVSQNIFTNHYSTLIRFLSDDSTFGIRNSVITQSAYLFTCIIFFLVLYHELKSNIEVDNVKKITKIGLLFYIAFGFYEFFYFIIFKNFGDFISNRITGDDFTYGLLQLYTISGQTLFRVKSLSGEPSMLAYTISPFMVYYFVLKEKTWIPCFILLMLSNSSTAIFGIAVLLFIIAKRSIYYVATSLTIASIAYIIFKNEANYIIESFLYKISGHGVSGTDRLNFFVAHFSSWLDSNFIEIFFGHGFGTVRSTDYLSTSLFNTGIFGFLTVTFLMLFPCNRLLRSGEEDKIAVSIALITSYIILMVSVPELFYFHIWYFSAFAWHYYYETKYAPIKFT</sequence>
<feature type="transmembrane region" description="Helical" evidence="1">
    <location>
        <begin position="96"/>
        <end position="118"/>
    </location>
</feature>
<evidence type="ECO:0000313" key="2">
    <source>
        <dbReference type="EMBL" id="OSQ40495.1"/>
    </source>
</evidence>
<reference evidence="2 3" key="1">
    <citation type="submission" date="2014-03" db="EMBL/GenBank/DDBJ databases">
        <title>The draft genome sequence of Thalassospira mesophila JCM 18969.</title>
        <authorList>
            <person name="Lai Q."/>
            <person name="Shao Z."/>
        </authorList>
    </citation>
    <scope>NUCLEOTIDE SEQUENCE [LARGE SCALE GENOMIC DNA]</scope>
    <source>
        <strain evidence="2 3">JCM 18969</strain>
    </source>
</reference>
<feature type="transmembrane region" description="Helical" evidence="1">
    <location>
        <begin position="249"/>
        <end position="266"/>
    </location>
</feature>
<gene>
    <name evidence="2" type="ORF">TMES_01550</name>
</gene>
<dbReference type="Proteomes" id="UP000193391">
    <property type="component" value="Unassembled WGS sequence"/>
</dbReference>
<feature type="transmembrane region" description="Helical" evidence="1">
    <location>
        <begin position="56"/>
        <end position="76"/>
    </location>
</feature>
<keyword evidence="3" id="KW-1185">Reference proteome</keyword>
<dbReference type="OrthoDB" id="783222at2"/>
<feature type="transmembrane region" description="Helical" evidence="1">
    <location>
        <begin position="217"/>
        <end position="242"/>
    </location>
</feature>
<dbReference type="STRING" id="1293891.TMES_01550"/>
<proteinExistence type="predicted"/>
<organism evidence="2 3">
    <name type="scientific">Thalassospira mesophila</name>
    <dbReference type="NCBI Taxonomy" id="1293891"/>
    <lineage>
        <taxon>Bacteria</taxon>
        <taxon>Pseudomonadati</taxon>
        <taxon>Pseudomonadota</taxon>
        <taxon>Alphaproteobacteria</taxon>
        <taxon>Rhodospirillales</taxon>
        <taxon>Thalassospiraceae</taxon>
        <taxon>Thalassospira</taxon>
    </lineage>
</organism>
<feature type="transmembrane region" description="Helical" evidence="1">
    <location>
        <begin position="360"/>
        <end position="387"/>
    </location>
</feature>
<feature type="transmembrane region" description="Helical" evidence="1">
    <location>
        <begin position="138"/>
        <end position="155"/>
    </location>
</feature>
<name>A0A1Y2L3U9_9PROT</name>
<comment type="caution">
    <text evidence="2">The sequence shown here is derived from an EMBL/GenBank/DDBJ whole genome shotgun (WGS) entry which is preliminary data.</text>
</comment>
<keyword evidence="1" id="KW-1133">Transmembrane helix</keyword>
<accession>A0A1Y2L3U9</accession>
<dbReference type="RefSeq" id="WP_085578770.1">
    <property type="nucleotide sequence ID" value="NZ_JFKA01000001.1"/>
</dbReference>
<feature type="transmembrane region" description="Helical" evidence="1">
    <location>
        <begin position="27"/>
        <end position="44"/>
    </location>
</feature>
<keyword evidence="1" id="KW-0472">Membrane</keyword>
<feature type="transmembrane region" description="Helical" evidence="1">
    <location>
        <begin position="329"/>
        <end position="348"/>
    </location>
</feature>
<protein>
    <submittedName>
        <fullName evidence="2">Uncharacterized protein</fullName>
    </submittedName>
</protein>